<dbReference type="PANTHER" id="PTHR23129:SF0">
    <property type="entry name" value="ACYL-COENZYME A DIPHOSPHATASE FITM2"/>
    <property type="match status" value="1"/>
</dbReference>
<dbReference type="GO" id="GO:0019915">
    <property type="term" value="P:lipid storage"/>
    <property type="evidence" value="ECO:0007669"/>
    <property type="project" value="InterPro"/>
</dbReference>
<protein>
    <submittedName>
        <fullName evidence="10">Uncharacterized protein</fullName>
    </submittedName>
</protein>
<sequence>MPKTNASAKTSARRQEFNRSNAQQQKTSVRKSTGLKLPEPTHVGHFIVMVIMKICRSILFVDTGVKIGVYLIGVMICSIICDLFVVPRTYMSEKHNILNKYFVKVGWAWTLTFVTAYIILTSLVYCCNNVAKMCQHILRVAVGTLLWYTCTSLFLHVESIVGVCTANSHDNKTACMDAGKNWLGFDISGHVFLEMHSLLTISEEVKTFKYWAKLGKILEDENLSERRPLSEEEIGQARMNYRTLTPYIKAIIVVLAIMMVLFEVMLFFTTIYRFHTLPQKVSASFVAVGCWFLSYQILYKSGNPFPFMPVSPGVSPLQFMK</sequence>
<evidence type="ECO:0000256" key="8">
    <source>
        <dbReference type="SAM" id="MobiDB-lite"/>
    </source>
</evidence>
<dbReference type="EnsemblMetazoa" id="BGLB008593-RB">
    <property type="protein sequence ID" value="BGLB008593-PB"/>
    <property type="gene ID" value="BGLB008593"/>
</dbReference>
<evidence type="ECO:0000256" key="3">
    <source>
        <dbReference type="ARBA" id="ARBA00022801"/>
    </source>
</evidence>
<evidence type="ECO:0000256" key="2">
    <source>
        <dbReference type="ARBA" id="ARBA00022692"/>
    </source>
</evidence>
<keyword evidence="3" id="KW-0378">Hydrolase</keyword>
<keyword evidence="2 9" id="KW-0812">Transmembrane</keyword>
<evidence type="ECO:0000256" key="6">
    <source>
        <dbReference type="ARBA" id="ARBA00023098"/>
    </source>
</evidence>
<proteinExistence type="inferred from homology"/>
<dbReference type="GO" id="GO:0034389">
    <property type="term" value="P:lipid droplet organization"/>
    <property type="evidence" value="ECO:0007669"/>
    <property type="project" value="InterPro"/>
</dbReference>
<feature type="region of interest" description="Disordered" evidence="8">
    <location>
        <begin position="1"/>
        <end position="36"/>
    </location>
</feature>
<feature type="transmembrane region" description="Helical" evidence="9">
    <location>
        <begin position="137"/>
        <end position="157"/>
    </location>
</feature>
<dbReference type="PANTHER" id="PTHR23129">
    <property type="entry name" value="ACYL-COENZYME A DIPHOSPHATASE FITM2"/>
    <property type="match status" value="1"/>
</dbReference>
<feature type="compositionally biased region" description="Polar residues" evidence="8">
    <location>
        <begin position="18"/>
        <end position="31"/>
    </location>
</feature>
<keyword evidence="6" id="KW-0443">Lipid metabolism</keyword>
<dbReference type="OrthoDB" id="5579088at2759"/>
<dbReference type="AlphaFoldDB" id="A0A2C9JVB6"/>
<reference evidence="10" key="1">
    <citation type="submission" date="2020-05" db="UniProtKB">
        <authorList>
            <consortium name="EnsemblMetazoa"/>
        </authorList>
    </citation>
    <scope>IDENTIFICATION</scope>
    <source>
        <strain evidence="10">BB02</strain>
    </source>
</reference>
<evidence type="ECO:0000256" key="5">
    <source>
        <dbReference type="ARBA" id="ARBA00022989"/>
    </source>
</evidence>
<dbReference type="Pfam" id="PF10261">
    <property type="entry name" value="FIT"/>
    <property type="match status" value="2"/>
</dbReference>
<feature type="transmembrane region" description="Helical" evidence="9">
    <location>
        <begin position="281"/>
        <end position="299"/>
    </location>
</feature>
<dbReference type="Proteomes" id="UP000076420">
    <property type="component" value="Unassembled WGS sequence"/>
</dbReference>
<evidence type="ECO:0000313" key="11">
    <source>
        <dbReference type="Proteomes" id="UP000076420"/>
    </source>
</evidence>
<gene>
    <name evidence="10" type="primary">106069633</name>
</gene>
<dbReference type="GO" id="GO:0010945">
    <property type="term" value="F:coenzyme A diphosphatase activity"/>
    <property type="evidence" value="ECO:0007669"/>
    <property type="project" value="InterPro"/>
</dbReference>
<feature type="transmembrane region" description="Helical" evidence="9">
    <location>
        <begin position="247"/>
        <end position="269"/>
    </location>
</feature>
<keyword evidence="5 9" id="KW-1133">Transmembrane helix</keyword>
<accession>A0A2C9JVB6</accession>
<evidence type="ECO:0000256" key="1">
    <source>
        <dbReference type="ARBA" id="ARBA00004477"/>
    </source>
</evidence>
<dbReference type="KEGG" id="bgt:106069633"/>
<evidence type="ECO:0000313" key="10">
    <source>
        <dbReference type="EnsemblMetazoa" id="BGLB008593-PB"/>
    </source>
</evidence>
<dbReference type="VEuPathDB" id="VectorBase:BGLB008593"/>
<dbReference type="STRING" id="6526.A0A2C9JVB6"/>
<feature type="compositionally biased region" description="Polar residues" evidence="8">
    <location>
        <begin position="1"/>
        <end position="10"/>
    </location>
</feature>
<dbReference type="GO" id="GO:0008654">
    <property type="term" value="P:phospholipid biosynthetic process"/>
    <property type="evidence" value="ECO:0007669"/>
    <property type="project" value="TreeGrafter"/>
</dbReference>
<dbReference type="VEuPathDB" id="VectorBase:BGLAX_046022"/>
<keyword evidence="4" id="KW-0256">Endoplasmic reticulum</keyword>
<feature type="transmembrane region" description="Helical" evidence="9">
    <location>
        <begin position="106"/>
        <end position="125"/>
    </location>
</feature>
<comment type="subcellular location">
    <subcellularLocation>
        <location evidence="1">Endoplasmic reticulum membrane</location>
        <topology evidence="1">Multi-pass membrane protein</topology>
    </subcellularLocation>
</comment>
<evidence type="ECO:0000256" key="9">
    <source>
        <dbReference type="SAM" id="Phobius"/>
    </source>
</evidence>
<dbReference type="GO" id="GO:0005789">
    <property type="term" value="C:endoplasmic reticulum membrane"/>
    <property type="evidence" value="ECO:0007669"/>
    <property type="project" value="UniProtKB-SubCell"/>
</dbReference>
<organism evidence="10 11">
    <name type="scientific">Biomphalaria glabrata</name>
    <name type="common">Bloodfluke planorb</name>
    <name type="synonym">Freshwater snail</name>
    <dbReference type="NCBI Taxonomy" id="6526"/>
    <lineage>
        <taxon>Eukaryota</taxon>
        <taxon>Metazoa</taxon>
        <taxon>Spiralia</taxon>
        <taxon>Lophotrochozoa</taxon>
        <taxon>Mollusca</taxon>
        <taxon>Gastropoda</taxon>
        <taxon>Heterobranchia</taxon>
        <taxon>Euthyneura</taxon>
        <taxon>Panpulmonata</taxon>
        <taxon>Hygrophila</taxon>
        <taxon>Lymnaeoidea</taxon>
        <taxon>Planorbidae</taxon>
        <taxon>Biomphalaria</taxon>
    </lineage>
</organism>
<dbReference type="InterPro" id="IPR046401">
    <property type="entry name" value="FITM1/2"/>
</dbReference>
<feature type="transmembrane region" description="Helical" evidence="9">
    <location>
        <begin position="68"/>
        <end position="86"/>
    </location>
</feature>
<dbReference type="HAMAP" id="MF_03230">
    <property type="entry name" value="FITM2"/>
    <property type="match status" value="1"/>
</dbReference>
<evidence type="ECO:0000256" key="7">
    <source>
        <dbReference type="ARBA" id="ARBA00023136"/>
    </source>
</evidence>
<evidence type="ECO:0000256" key="4">
    <source>
        <dbReference type="ARBA" id="ARBA00022824"/>
    </source>
</evidence>
<dbReference type="InterPro" id="IPR019388">
    <property type="entry name" value="FIT"/>
</dbReference>
<name>A0A2C9JVB6_BIOGL</name>
<keyword evidence="7 9" id="KW-0472">Membrane</keyword>